<dbReference type="GO" id="GO:0042803">
    <property type="term" value="F:protein homodimerization activity"/>
    <property type="evidence" value="ECO:0007669"/>
    <property type="project" value="Ensembl"/>
</dbReference>
<keyword evidence="8 18" id="KW-0152">Cholesterol biosynthesis</keyword>
<evidence type="ECO:0000259" key="20">
    <source>
        <dbReference type="Pfam" id="PF22700"/>
    </source>
</evidence>
<dbReference type="PIRSF" id="PIRSF015950">
    <property type="entry name" value="Mev_P_decrbx"/>
    <property type="match status" value="1"/>
</dbReference>
<dbReference type="GO" id="GO:0005524">
    <property type="term" value="F:ATP binding"/>
    <property type="evidence" value="ECO:0007669"/>
    <property type="project" value="UniProtKB-UniRule"/>
</dbReference>
<feature type="domain" description="Mvd1 C-terminal" evidence="19">
    <location>
        <begin position="198"/>
        <end position="383"/>
    </location>
</feature>
<gene>
    <name evidence="21" type="primary">Mvd</name>
</gene>
<keyword evidence="22" id="KW-1185">Reference proteome</keyword>
<evidence type="ECO:0000256" key="3">
    <source>
        <dbReference type="ARBA" id="ARBA00008831"/>
    </source>
</evidence>
<dbReference type="GeneTree" id="ENSGT00390000015359"/>
<dbReference type="Gene3D" id="3.30.230.10">
    <property type="match status" value="1"/>
</dbReference>
<reference evidence="21" key="3">
    <citation type="submission" date="2025-09" db="UniProtKB">
        <authorList>
            <consortium name="Ensembl"/>
        </authorList>
    </citation>
    <scope>IDENTIFICATION</scope>
</reference>
<dbReference type="SUPFAM" id="SSF55060">
    <property type="entry name" value="GHMP Kinase, C-terminal domain"/>
    <property type="match status" value="1"/>
</dbReference>
<dbReference type="Pfam" id="PF22700">
    <property type="entry name" value="MVD-like_N"/>
    <property type="match status" value="1"/>
</dbReference>
<dbReference type="Proteomes" id="UP000694547">
    <property type="component" value="Chromosome 5"/>
</dbReference>
<comment type="catalytic activity">
    <reaction evidence="16 17 18">
        <text>(R)-5-diphosphomevalonate + ATP = isopentenyl diphosphate + ADP + phosphate + CO2</text>
        <dbReference type="Rhea" id="RHEA:23732"/>
        <dbReference type="ChEBI" id="CHEBI:16526"/>
        <dbReference type="ChEBI" id="CHEBI:30616"/>
        <dbReference type="ChEBI" id="CHEBI:43474"/>
        <dbReference type="ChEBI" id="CHEBI:57557"/>
        <dbReference type="ChEBI" id="CHEBI:128769"/>
        <dbReference type="ChEBI" id="CHEBI:456216"/>
        <dbReference type="EC" id="4.1.1.33"/>
    </reaction>
</comment>
<evidence type="ECO:0000256" key="11">
    <source>
        <dbReference type="ARBA" id="ARBA00023011"/>
    </source>
</evidence>
<dbReference type="PANTHER" id="PTHR10977">
    <property type="entry name" value="DIPHOSPHOMEVALONATE DECARBOXYLASE"/>
    <property type="match status" value="1"/>
</dbReference>
<dbReference type="InterPro" id="IPR036554">
    <property type="entry name" value="GHMP_kinase_C_sf"/>
</dbReference>
<dbReference type="GeneID" id="102924788"/>
<evidence type="ECO:0000256" key="6">
    <source>
        <dbReference type="ARBA" id="ARBA00022516"/>
    </source>
</evidence>
<proteinExistence type="inferred from homology"/>
<evidence type="ECO:0000256" key="5">
    <source>
        <dbReference type="ARBA" id="ARBA00019335"/>
    </source>
</evidence>
<evidence type="ECO:0000256" key="2">
    <source>
        <dbReference type="ARBA" id="ARBA00004770"/>
    </source>
</evidence>
<keyword evidence="7 17" id="KW-0547">Nucleotide-binding</keyword>
<evidence type="ECO:0000256" key="16">
    <source>
        <dbReference type="ARBA" id="ARBA00048154"/>
    </source>
</evidence>
<dbReference type="Gene3D" id="3.30.70.890">
    <property type="entry name" value="GHMP kinase, C-terminal domain"/>
    <property type="match status" value="1"/>
</dbReference>
<dbReference type="RefSeq" id="XP_006987448.1">
    <property type="nucleotide sequence ID" value="XM_006987386.4"/>
</dbReference>
<dbReference type="CTD" id="4597"/>
<dbReference type="AlphaFoldDB" id="A0A6I9M0C3"/>
<dbReference type="GO" id="GO:0030544">
    <property type="term" value="F:Hsp70 protein binding"/>
    <property type="evidence" value="ECO:0007669"/>
    <property type="project" value="Ensembl"/>
</dbReference>
<dbReference type="FunFam" id="3.30.230.10:FF:000018">
    <property type="entry name" value="Diphosphomevalonate decarboxylase"/>
    <property type="match status" value="1"/>
</dbReference>
<dbReference type="InterPro" id="IPR029765">
    <property type="entry name" value="Mev_diP_decarb"/>
</dbReference>
<dbReference type="FunFam" id="3.30.70.890:FF:000005">
    <property type="entry name" value="Diphosphomevalonate decarboxylase"/>
    <property type="match status" value="1"/>
</dbReference>
<dbReference type="UniPathway" id="UPA00063"/>
<sequence>MASEKPQDLVVTCTAPVNIAVIKYWGKRDEALILPINSSLSVTLHQDQLKTITTAAISKDFTEDRIWLNGHEEDVGQPRLQACLREIRRLARKRRSAGDGDALPLSLSYKVHVASENNFPTAAGLASSAAGYACLAYTLARVYGVEGDLSEVARRGSGSACRSLYGGFVEWQMGEQADGKDSIARQIAPEWHWPQLRVLILVVSAEKKQMGSTVGMQTSVETSTLLKFRAESVVPERMKEMTRCIRERDFQAFAQLTMKDSNQFHATCLDTFPPISYLNDTSRRIIQLVHRFNTHHGQTKVAYTFDAGPNAVIFTLDDTVAEFVAAVRHSFPPATNGDKFLKGLPVTPVLLSDELKAALAMEPSPGAIQYIIATQVGPGPQVLDNSHAHLLGPDGLPQQDP</sequence>
<keyword evidence="12 17" id="KW-0443">Lipid metabolism</keyword>
<comment type="similarity">
    <text evidence="3 17 18">Belongs to the diphosphomevalonate decarboxylase family.</text>
</comment>
<keyword evidence="9 17" id="KW-0067">ATP-binding</keyword>
<dbReference type="PANTHER" id="PTHR10977:SF3">
    <property type="entry name" value="DIPHOSPHOMEVALONATE DECARBOXYLASE"/>
    <property type="match status" value="1"/>
</dbReference>
<dbReference type="GO" id="GO:0005829">
    <property type="term" value="C:cytosol"/>
    <property type="evidence" value="ECO:0007669"/>
    <property type="project" value="Ensembl"/>
</dbReference>
<evidence type="ECO:0000256" key="9">
    <source>
        <dbReference type="ARBA" id="ARBA00022840"/>
    </source>
</evidence>
<keyword evidence="15 17" id="KW-0456">Lyase</keyword>
<evidence type="ECO:0000313" key="21">
    <source>
        <dbReference type="Ensembl" id="ENSPEMP00000020523.1"/>
    </source>
</evidence>
<keyword evidence="14 18" id="KW-0753">Steroid metabolism</keyword>
<protein>
    <recommendedName>
        <fullName evidence="5 17">Diphosphomevalonate decarboxylase</fullName>
        <ecNumber evidence="4 17">4.1.1.33</ecNumber>
    </recommendedName>
</protein>
<comment type="function">
    <text evidence="1 18">Catalyzes the ATP dependent decarboxylation of (R)-5-diphosphomevalonate to form isopentenyl diphosphate (IPP). Functions in the mevalonate (MVA) pathway leading to isopentenyl diphosphate (IPP), a key precursor for the biosynthesis of isoprenoids and sterol synthesis.</text>
</comment>
<dbReference type="GO" id="GO:0006695">
    <property type="term" value="P:cholesterol biosynthetic process"/>
    <property type="evidence" value="ECO:0007669"/>
    <property type="project" value="UniProtKB-UniPathway"/>
</dbReference>
<dbReference type="InterPro" id="IPR005935">
    <property type="entry name" value="Mev_decarb"/>
</dbReference>
<keyword evidence="11 18" id="KW-0756">Sterol biosynthesis</keyword>
<feature type="domain" description="Diphosphomevalonate decarboxylase-like N-terminal" evidence="20">
    <location>
        <begin position="15"/>
        <end position="184"/>
    </location>
</feature>
<evidence type="ECO:0000256" key="12">
    <source>
        <dbReference type="ARBA" id="ARBA00023098"/>
    </source>
</evidence>
<keyword evidence="6 18" id="KW-0444">Lipid biosynthesis</keyword>
<dbReference type="GO" id="GO:0004163">
    <property type="term" value="F:diphosphomevalonate decarboxylase activity"/>
    <property type="evidence" value="ECO:0007669"/>
    <property type="project" value="UniProtKB-UniRule"/>
</dbReference>
<reference evidence="21" key="2">
    <citation type="submission" date="2025-08" db="UniProtKB">
        <authorList>
            <consortium name="Ensembl"/>
        </authorList>
    </citation>
    <scope>IDENTIFICATION</scope>
</reference>
<dbReference type="InterPro" id="IPR041431">
    <property type="entry name" value="Mvd1_C"/>
</dbReference>
<dbReference type="InterPro" id="IPR020568">
    <property type="entry name" value="Ribosomal_Su5_D2-typ_SF"/>
</dbReference>
<evidence type="ECO:0000313" key="22">
    <source>
        <dbReference type="Proteomes" id="UP000694547"/>
    </source>
</evidence>
<evidence type="ECO:0000256" key="14">
    <source>
        <dbReference type="ARBA" id="ARBA00023221"/>
    </source>
</evidence>
<dbReference type="GO" id="GO:0019287">
    <property type="term" value="P:isopentenyl diphosphate biosynthetic process, mevalonate pathway"/>
    <property type="evidence" value="ECO:0007669"/>
    <property type="project" value="UniProtKB-UniRule"/>
</dbReference>
<accession>A0A6I9M0C3</accession>
<dbReference type="Ensembl" id="ENSPEMT00000024871.2">
    <property type="protein sequence ID" value="ENSPEMP00000020523.1"/>
    <property type="gene ID" value="ENSPEMG00000018457.2"/>
</dbReference>
<evidence type="ECO:0000256" key="1">
    <source>
        <dbReference type="ARBA" id="ARBA00003812"/>
    </source>
</evidence>
<evidence type="ECO:0000256" key="8">
    <source>
        <dbReference type="ARBA" id="ARBA00022778"/>
    </source>
</evidence>
<dbReference type="InterPro" id="IPR014721">
    <property type="entry name" value="Ribsml_uS5_D2-typ_fold_subgr"/>
</dbReference>
<keyword evidence="18" id="KW-0153">Cholesterol metabolism</keyword>
<dbReference type="GO" id="GO:0008284">
    <property type="term" value="P:positive regulation of cell population proliferation"/>
    <property type="evidence" value="ECO:0007669"/>
    <property type="project" value="Ensembl"/>
</dbReference>
<organism evidence="21 22">
    <name type="scientific">Peromyscus maniculatus bairdii</name>
    <name type="common">Prairie deer mouse</name>
    <dbReference type="NCBI Taxonomy" id="230844"/>
    <lineage>
        <taxon>Eukaryota</taxon>
        <taxon>Metazoa</taxon>
        <taxon>Chordata</taxon>
        <taxon>Craniata</taxon>
        <taxon>Vertebrata</taxon>
        <taxon>Euteleostomi</taxon>
        <taxon>Mammalia</taxon>
        <taxon>Eutheria</taxon>
        <taxon>Euarchontoglires</taxon>
        <taxon>Glires</taxon>
        <taxon>Rodentia</taxon>
        <taxon>Myomorpha</taxon>
        <taxon>Muroidea</taxon>
        <taxon>Cricetidae</taxon>
        <taxon>Neotominae</taxon>
        <taxon>Peromyscus</taxon>
    </lineage>
</organism>
<evidence type="ECO:0000256" key="17">
    <source>
        <dbReference type="PIRNR" id="PIRNR015950"/>
    </source>
</evidence>
<dbReference type="SUPFAM" id="SSF54211">
    <property type="entry name" value="Ribosomal protein S5 domain 2-like"/>
    <property type="match status" value="1"/>
</dbReference>
<keyword evidence="10 18" id="KW-0752">Steroid biosynthesis</keyword>
<dbReference type="InterPro" id="IPR053859">
    <property type="entry name" value="MVD-like_N"/>
</dbReference>
<dbReference type="Pfam" id="PF18376">
    <property type="entry name" value="MDD_C"/>
    <property type="match status" value="1"/>
</dbReference>
<comment type="pathway">
    <text evidence="2 18">Steroid biosynthesis; cholesterol biosynthesis.</text>
</comment>
<evidence type="ECO:0000256" key="13">
    <source>
        <dbReference type="ARBA" id="ARBA00023166"/>
    </source>
</evidence>
<evidence type="ECO:0000259" key="19">
    <source>
        <dbReference type="Pfam" id="PF18376"/>
    </source>
</evidence>
<evidence type="ECO:0000256" key="18">
    <source>
        <dbReference type="RuleBase" id="RU363086"/>
    </source>
</evidence>
<dbReference type="NCBIfam" id="TIGR01240">
    <property type="entry name" value="mevDPdecarb"/>
    <property type="match status" value="1"/>
</dbReference>
<evidence type="ECO:0000256" key="15">
    <source>
        <dbReference type="ARBA" id="ARBA00023239"/>
    </source>
</evidence>
<reference evidence="21 22" key="1">
    <citation type="submission" date="2018-10" db="EMBL/GenBank/DDBJ databases">
        <title>Improved assembly of the deer mouse Peromyscus maniculatus genome.</title>
        <authorList>
            <person name="Lassance J.-M."/>
            <person name="Hoekstra H.E."/>
        </authorList>
    </citation>
    <scope>NUCLEOTIDE SEQUENCE [LARGE SCALE GENOMIC DNA]</scope>
</reference>
<evidence type="ECO:0000256" key="7">
    <source>
        <dbReference type="ARBA" id="ARBA00022741"/>
    </source>
</evidence>
<evidence type="ECO:0000256" key="4">
    <source>
        <dbReference type="ARBA" id="ARBA00012296"/>
    </source>
</evidence>
<name>A0A6I9M0C3_PERMB</name>
<dbReference type="OrthoDB" id="10253702at2759"/>
<evidence type="ECO:0000256" key="10">
    <source>
        <dbReference type="ARBA" id="ARBA00022955"/>
    </source>
</evidence>
<dbReference type="EC" id="4.1.1.33" evidence="4 17"/>
<keyword evidence="13 18" id="KW-1207">Sterol metabolism</keyword>